<dbReference type="EMBL" id="BHVZ01000001">
    <property type="protein sequence ID" value="GCB28439.1"/>
    <property type="molecule type" value="Genomic_DNA"/>
</dbReference>
<reference evidence="1 2" key="1">
    <citation type="submission" date="2018-10" db="EMBL/GenBank/DDBJ databases">
        <title>Draft Genome Sequence of Anaerotignum sp. KCTC 15736.</title>
        <authorList>
            <person name="Choi S.H."/>
            <person name="Kim J.S."/>
            <person name="Kang S.W."/>
            <person name="Lee J.S."/>
            <person name="Park S.H."/>
        </authorList>
    </citation>
    <scope>NUCLEOTIDE SEQUENCE [LARGE SCALE GENOMIC DNA]</scope>
    <source>
        <strain evidence="1 2">KCTC 15736</strain>
    </source>
</reference>
<dbReference type="OrthoDB" id="2055331at2"/>
<dbReference type="Proteomes" id="UP000287361">
    <property type="component" value="Unassembled WGS sequence"/>
</dbReference>
<name>A0A401LA95_9FIRM</name>
<sequence length="102" mass="11874">MAKEKGPVADFVQTRKRINDYFGCEGDFFIHPLLDFEWAVREDEDFTFLCYWTTEGKKIDAVVVKKSGTPMIYKTKDYTMVVAIDCVKIGFIFRNGKNQTQQ</sequence>
<protein>
    <submittedName>
        <fullName evidence="1">Uncharacterized protein</fullName>
    </submittedName>
</protein>
<dbReference type="AlphaFoldDB" id="A0A401LA95"/>
<evidence type="ECO:0000313" key="2">
    <source>
        <dbReference type="Proteomes" id="UP000287361"/>
    </source>
</evidence>
<proteinExistence type="predicted"/>
<organism evidence="1 2">
    <name type="scientific">Anaerotignum faecicola</name>
    <dbReference type="NCBI Taxonomy" id="2358141"/>
    <lineage>
        <taxon>Bacteria</taxon>
        <taxon>Bacillati</taxon>
        <taxon>Bacillota</taxon>
        <taxon>Clostridia</taxon>
        <taxon>Lachnospirales</taxon>
        <taxon>Anaerotignaceae</taxon>
        <taxon>Anaerotignum</taxon>
    </lineage>
</organism>
<gene>
    <name evidence="1" type="ORF">KGMB03357_01000</name>
</gene>
<accession>A0A401LA95</accession>
<comment type="caution">
    <text evidence="1">The sequence shown here is derived from an EMBL/GenBank/DDBJ whole genome shotgun (WGS) entry which is preliminary data.</text>
</comment>
<evidence type="ECO:0000313" key="1">
    <source>
        <dbReference type="EMBL" id="GCB28439.1"/>
    </source>
</evidence>
<keyword evidence="2" id="KW-1185">Reference proteome</keyword>